<evidence type="ECO:0000313" key="1">
    <source>
        <dbReference type="EMBL" id="KAG0718385.1"/>
    </source>
</evidence>
<protein>
    <submittedName>
        <fullName evidence="1">Uncharacterized protein</fullName>
    </submittedName>
</protein>
<comment type="caution">
    <text evidence="1">The sequence shown here is derived from an EMBL/GenBank/DDBJ whole genome shotgun (WGS) entry which is preliminary data.</text>
</comment>
<sequence>MSASCRFCSDDGSEPLHRVFSDNMGHTFLQIKLETRDDYVRTCVSNLEEVRDAAALKKYYHRNCLQYAKRTRTQVKFDDIKVIRSLCDEEFLLIVQNTLVGDDVSVTMAELNDE</sequence>
<gene>
    <name evidence="1" type="ORF">GWK47_052482</name>
</gene>
<evidence type="ECO:0000313" key="2">
    <source>
        <dbReference type="Proteomes" id="UP000770661"/>
    </source>
</evidence>
<proteinExistence type="predicted"/>
<dbReference type="AlphaFoldDB" id="A0A8J4YBN3"/>
<name>A0A8J4YBN3_CHIOP</name>
<reference evidence="1" key="1">
    <citation type="submission" date="2020-07" db="EMBL/GenBank/DDBJ databases">
        <title>The High-quality genome of the commercially important snow crab, Chionoecetes opilio.</title>
        <authorList>
            <person name="Jeong J.-H."/>
            <person name="Ryu S."/>
        </authorList>
    </citation>
    <scope>NUCLEOTIDE SEQUENCE</scope>
    <source>
        <strain evidence="1">MADBK_172401_WGS</strain>
        <tissue evidence="1">Digestive gland</tissue>
    </source>
</reference>
<accession>A0A8J4YBN3</accession>
<organism evidence="1 2">
    <name type="scientific">Chionoecetes opilio</name>
    <name type="common">Atlantic snow crab</name>
    <name type="synonym">Cancer opilio</name>
    <dbReference type="NCBI Taxonomy" id="41210"/>
    <lineage>
        <taxon>Eukaryota</taxon>
        <taxon>Metazoa</taxon>
        <taxon>Ecdysozoa</taxon>
        <taxon>Arthropoda</taxon>
        <taxon>Crustacea</taxon>
        <taxon>Multicrustacea</taxon>
        <taxon>Malacostraca</taxon>
        <taxon>Eumalacostraca</taxon>
        <taxon>Eucarida</taxon>
        <taxon>Decapoda</taxon>
        <taxon>Pleocyemata</taxon>
        <taxon>Brachyura</taxon>
        <taxon>Eubrachyura</taxon>
        <taxon>Majoidea</taxon>
        <taxon>Majidae</taxon>
        <taxon>Chionoecetes</taxon>
    </lineage>
</organism>
<dbReference type="Proteomes" id="UP000770661">
    <property type="component" value="Unassembled WGS sequence"/>
</dbReference>
<keyword evidence="2" id="KW-1185">Reference proteome</keyword>
<dbReference type="EMBL" id="JACEEZ010016128">
    <property type="protein sequence ID" value="KAG0718385.1"/>
    <property type="molecule type" value="Genomic_DNA"/>
</dbReference>